<reference evidence="1 2" key="1">
    <citation type="submission" date="2017-09" db="EMBL/GenBank/DDBJ databases">
        <title>Phenotypic and genotypic characterization of Colombian isolates of Neisseria meningitidis recovered from invasive disease.</title>
        <authorList>
            <person name="Duarte C."/>
            <person name="Gabastou J.M."/>
            <person name="Moreno J."/>
        </authorList>
    </citation>
    <scope>NUCLEOTIDE SEQUENCE [LARGE SCALE GENOMIC DNA]</scope>
    <source>
        <strain evidence="1 2">INS-Nm1124</strain>
    </source>
</reference>
<protein>
    <submittedName>
        <fullName evidence="1">Uncharacterized protein</fullName>
    </submittedName>
</protein>
<evidence type="ECO:0000313" key="2">
    <source>
        <dbReference type="Proteomes" id="UP000283829"/>
    </source>
</evidence>
<dbReference type="Proteomes" id="UP000283829">
    <property type="component" value="Unassembled WGS sequence"/>
</dbReference>
<name>A0A425AQW4_NEIME</name>
<sequence>MHVPENRVRKGRIQKAIKIDAAVCLPRSERYGRKNGCRLLLVIVMPVFSGGLRLGLGPGCRLTSAPKRQNQFKLDYVLRLPAGNRRRENALRSAFLI</sequence>
<accession>A0A425AQW4</accession>
<dbReference type="EMBL" id="NWXB01000004">
    <property type="protein sequence ID" value="RQJ68130.1"/>
    <property type="molecule type" value="Genomic_DNA"/>
</dbReference>
<dbReference type="AlphaFoldDB" id="A0A425AQW4"/>
<gene>
    <name evidence="1" type="ORF">COI09_03575</name>
</gene>
<comment type="caution">
    <text evidence="1">The sequence shown here is derived from an EMBL/GenBank/DDBJ whole genome shotgun (WGS) entry which is preliminary data.</text>
</comment>
<organism evidence="1 2">
    <name type="scientific">Neisseria meningitidis</name>
    <dbReference type="NCBI Taxonomy" id="487"/>
    <lineage>
        <taxon>Bacteria</taxon>
        <taxon>Pseudomonadati</taxon>
        <taxon>Pseudomonadota</taxon>
        <taxon>Betaproteobacteria</taxon>
        <taxon>Neisseriales</taxon>
        <taxon>Neisseriaceae</taxon>
        <taxon>Neisseria</taxon>
    </lineage>
</organism>
<evidence type="ECO:0000313" key="1">
    <source>
        <dbReference type="EMBL" id="RQJ68130.1"/>
    </source>
</evidence>
<proteinExistence type="predicted"/>